<dbReference type="Proteomes" id="UP000287651">
    <property type="component" value="Unassembled WGS sequence"/>
</dbReference>
<gene>
    <name evidence="1" type="ORF">B296_00032187</name>
</gene>
<organism evidence="1 2">
    <name type="scientific">Ensete ventricosum</name>
    <name type="common">Abyssinian banana</name>
    <name type="synonym">Musa ensete</name>
    <dbReference type="NCBI Taxonomy" id="4639"/>
    <lineage>
        <taxon>Eukaryota</taxon>
        <taxon>Viridiplantae</taxon>
        <taxon>Streptophyta</taxon>
        <taxon>Embryophyta</taxon>
        <taxon>Tracheophyta</taxon>
        <taxon>Spermatophyta</taxon>
        <taxon>Magnoliopsida</taxon>
        <taxon>Liliopsida</taxon>
        <taxon>Zingiberales</taxon>
        <taxon>Musaceae</taxon>
        <taxon>Ensete</taxon>
    </lineage>
</organism>
<proteinExistence type="predicted"/>
<dbReference type="AlphaFoldDB" id="A0A426Z0V8"/>
<evidence type="ECO:0000313" key="1">
    <source>
        <dbReference type="EMBL" id="RRT57601.1"/>
    </source>
</evidence>
<protein>
    <submittedName>
        <fullName evidence="1">Uncharacterized protein</fullName>
    </submittedName>
</protein>
<accession>A0A426Z0V8</accession>
<evidence type="ECO:0000313" key="2">
    <source>
        <dbReference type="Proteomes" id="UP000287651"/>
    </source>
</evidence>
<name>A0A426Z0V8_ENSVE</name>
<sequence>MNAEIIDGYLVSYDEQEYRLQLLQRVSCAVIVAGEASLPSIDLDKPTLQNRAPVLPQEESRYVRKEQNSLHLVASVDGVRA</sequence>
<reference evidence="1 2" key="1">
    <citation type="journal article" date="2014" name="Agronomy (Basel)">
        <title>A Draft Genome Sequence for Ensete ventricosum, the Drought-Tolerant Tree Against Hunger.</title>
        <authorList>
            <person name="Harrison J."/>
            <person name="Moore K.A."/>
            <person name="Paszkiewicz K."/>
            <person name="Jones T."/>
            <person name="Grant M."/>
            <person name="Ambacheew D."/>
            <person name="Muzemil S."/>
            <person name="Studholme D.J."/>
        </authorList>
    </citation>
    <scope>NUCLEOTIDE SEQUENCE [LARGE SCALE GENOMIC DNA]</scope>
</reference>
<dbReference type="EMBL" id="AMZH03009092">
    <property type="protein sequence ID" value="RRT57601.1"/>
    <property type="molecule type" value="Genomic_DNA"/>
</dbReference>
<comment type="caution">
    <text evidence="1">The sequence shown here is derived from an EMBL/GenBank/DDBJ whole genome shotgun (WGS) entry which is preliminary data.</text>
</comment>